<dbReference type="PANTHER" id="PTHR43124:SF3">
    <property type="entry name" value="CHLORAMPHENICOL EFFLUX PUMP RV0191"/>
    <property type="match status" value="1"/>
</dbReference>
<evidence type="ECO:0000256" key="5">
    <source>
        <dbReference type="ARBA" id="ARBA00023136"/>
    </source>
</evidence>
<dbReference type="PANTHER" id="PTHR43124">
    <property type="entry name" value="PURINE EFFLUX PUMP PBUE"/>
    <property type="match status" value="1"/>
</dbReference>
<feature type="transmembrane region" description="Helical" evidence="6">
    <location>
        <begin position="66"/>
        <end position="85"/>
    </location>
</feature>
<feature type="transmembrane region" description="Helical" evidence="6">
    <location>
        <begin position="151"/>
        <end position="172"/>
    </location>
</feature>
<evidence type="ECO:0000313" key="9">
    <source>
        <dbReference type="Proteomes" id="UP000183263"/>
    </source>
</evidence>
<dbReference type="InterPro" id="IPR011701">
    <property type="entry name" value="MFS"/>
</dbReference>
<proteinExistence type="predicted"/>
<feature type="transmembrane region" description="Helical" evidence="6">
    <location>
        <begin position="25"/>
        <end position="46"/>
    </location>
</feature>
<keyword evidence="3 6" id="KW-0812">Transmembrane</keyword>
<organism evidence="8 9">
    <name type="scientific">Rhodococcus triatomae</name>
    <dbReference type="NCBI Taxonomy" id="300028"/>
    <lineage>
        <taxon>Bacteria</taxon>
        <taxon>Bacillati</taxon>
        <taxon>Actinomycetota</taxon>
        <taxon>Actinomycetes</taxon>
        <taxon>Mycobacteriales</taxon>
        <taxon>Nocardiaceae</taxon>
        <taxon>Rhodococcus</taxon>
    </lineage>
</organism>
<dbReference type="Gene3D" id="1.20.1250.20">
    <property type="entry name" value="MFS general substrate transporter like domains"/>
    <property type="match status" value="1"/>
</dbReference>
<dbReference type="CDD" id="cd17324">
    <property type="entry name" value="MFS_NepI_like"/>
    <property type="match status" value="1"/>
</dbReference>
<dbReference type="InterPro" id="IPR036259">
    <property type="entry name" value="MFS_trans_sf"/>
</dbReference>
<feature type="transmembrane region" description="Helical" evidence="6">
    <location>
        <begin position="352"/>
        <end position="373"/>
    </location>
</feature>
<feature type="transmembrane region" description="Helical" evidence="6">
    <location>
        <begin position="284"/>
        <end position="307"/>
    </location>
</feature>
<feature type="transmembrane region" description="Helical" evidence="6">
    <location>
        <begin position="379"/>
        <end position="399"/>
    </location>
</feature>
<gene>
    <name evidence="8" type="ORF">SAMN05444695_103308</name>
</gene>
<dbReference type="PROSITE" id="PS50850">
    <property type="entry name" value="MFS"/>
    <property type="match status" value="1"/>
</dbReference>
<dbReference type="SUPFAM" id="SSF103473">
    <property type="entry name" value="MFS general substrate transporter"/>
    <property type="match status" value="1"/>
</dbReference>
<feature type="transmembrane region" description="Helical" evidence="6">
    <location>
        <begin position="256"/>
        <end position="277"/>
    </location>
</feature>
<dbReference type="InterPro" id="IPR050189">
    <property type="entry name" value="MFS_Efflux_Transporters"/>
</dbReference>
<evidence type="ECO:0000313" key="8">
    <source>
        <dbReference type="EMBL" id="SDH82492.1"/>
    </source>
</evidence>
<dbReference type="EMBL" id="FNDN01000003">
    <property type="protein sequence ID" value="SDH82492.1"/>
    <property type="molecule type" value="Genomic_DNA"/>
</dbReference>
<name>A0A1G8FK18_9NOCA</name>
<dbReference type="GO" id="GO:0022857">
    <property type="term" value="F:transmembrane transporter activity"/>
    <property type="evidence" value="ECO:0007669"/>
    <property type="project" value="InterPro"/>
</dbReference>
<keyword evidence="4 6" id="KW-1133">Transmembrane helix</keyword>
<feature type="transmembrane region" description="Helical" evidence="6">
    <location>
        <begin position="221"/>
        <end position="244"/>
    </location>
</feature>
<evidence type="ECO:0000256" key="2">
    <source>
        <dbReference type="ARBA" id="ARBA00022475"/>
    </source>
</evidence>
<feature type="transmembrane region" description="Helical" evidence="6">
    <location>
        <begin position="178"/>
        <end position="200"/>
    </location>
</feature>
<evidence type="ECO:0000259" key="7">
    <source>
        <dbReference type="PROSITE" id="PS50850"/>
    </source>
</evidence>
<reference evidence="8 9" key="1">
    <citation type="submission" date="2016-10" db="EMBL/GenBank/DDBJ databases">
        <authorList>
            <person name="de Groot N.N."/>
        </authorList>
    </citation>
    <scope>NUCLEOTIDE SEQUENCE [LARGE SCALE GENOMIC DNA]</scope>
    <source>
        <strain evidence="8 9">DSM 44892</strain>
    </source>
</reference>
<dbReference type="Pfam" id="PF07690">
    <property type="entry name" value="MFS_1"/>
    <property type="match status" value="1"/>
</dbReference>
<evidence type="ECO:0000256" key="3">
    <source>
        <dbReference type="ARBA" id="ARBA00022692"/>
    </source>
</evidence>
<dbReference type="AlphaFoldDB" id="A0A1G8FK18"/>
<dbReference type="Proteomes" id="UP000183263">
    <property type="component" value="Unassembled WGS sequence"/>
</dbReference>
<keyword evidence="5 6" id="KW-0472">Membrane</keyword>
<feature type="transmembrane region" description="Helical" evidence="6">
    <location>
        <begin position="117"/>
        <end position="139"/>
    </location>
</feature>
<keyword evidence="2" id="KW-1003">Cell membrane</keyword>
<keyword evidence="9" id="KW-1185">Reference proteome</keyword>
<feature type="transmembrane region" description="Helical" evidence="6">
    <location>
        <begin position="92"/>
        <end position="111"/>
    </location>
</feature>
<dbReference type="GO" id="GO:0005886">
    <property type="term" value="C:plasma membrane"/>
    <property type="evidence" value="ECO:0007669"/>
    <property type="project" value="UniProtKB-SubCell"/>
</dbReference>
<evidence type="ECO:0000256" key="1">
    <source>
        <dbReference type="ARBA" id="ARBA00004651"/>
    </source>
</evidence>
<protein>
    <submittedName>
        <fullName evidence="8">MFS transporter, DHA1 family, inner membrane transport protein</fullName>
    </submittedName>
</protein>
<evidence type="ECO:0000256" key="6">
    <source>
        <dbReference type="SAM" id="Phobius"/>
    </source>
</evidence>
<feature type="transmembrane region" description="Helical" evidence="6">
    <location>
        <begin position="313"/>
        <end position="331"/>
    </location>
</feature>
<comment type="subcellular location">
    <subcellularLocation>
        <location evidence="1">Cell membrane</location>
        <topology evidence="1">Multi-pass membrane protein</topology>
    </subcellularLocation>
</comment>
<sequence>MTVTTTTQPAGRVGTPSLHPSHRMLALIALAMGGFGIGTTEFVAMGLLPEIAAGLSVTEPVAGHTISAYALGVVVGAPLIAVLGARLPRKPLLLGMVAVFVLGNAASVIAPTYETLIAARFLAGFPHGAYFGLAALAAAHIAEPGKRAKSVALVMMGLSVANVIGVPVAAWLGQHFGWRAAFALVAIIGLVTMAAIWRWVPALRGMTLTRPRTELGALRRPQVLLTLAVGMVGFGGMFAVYTYISTALTDVSGLSASMIPVALMIYGVGMVAGNFAGGALADRALVPGLFVSMGALTCLLVAFVFALGNPVTALLGLFLIGAAGASMVPGLQTRLMDVAADAQSLAASLNHAALNLANAFGAWIGGVVIAAGFGYRAPAAVGAVLAAGGLVVLVVAVLVERRSARVGSIR</sequence>
<evidence type="ECO:0000256" key="4">
    <source>
        <dbReference type="ARBA" id="ARBA00022989"/>
    </source>
</evidence>
<feature type="domain" description="Major facilitator superfamily (MFS) profile" evidence="7">
    <location>
        <begin position="26"/>
        <end position="404"/>
    </location>
</feature>
<dbReference type="InterPro" id="IPR020846">
    <property type="entry name" value="MFS_dom"/>
</dbReference>
<accession>A0A1G8FK18</accession>